<dbReference type="Proteomes" id="UP000708148">
    <property type="component" value="Unassembled WGS sequence"/>
</dbReference>
<evidence type="ECO:0000313" key="1">
    <source>
        <dbReference type="EMBL" id="CAD7703664.1"/>
    </source>
</evidence>
<name>A0A8S1J7K4_9CHLO</name>
<dbReference type="AlphaFoldDB" id="A0A8S1J7K4"/>
<feature type="non-terminal residue" evidence="1">
    <location>
        <position position="78"/>
    </location>
</feature>
<protein>
    <submittedName>
        <fullName evidence="1">Uncharacterized protein</fullName>
    </submittedName>
</protein>
<reference evidence="1" key="1">
    <citation type="submission" date="2020-12" db="EMBL/GenBank/DDBJ databases">
        <authorList>
            <person name="Iha C."/>
        </authorList>
    </citation>
    <scope>NUCLEOTIDE SEQUENCE</scope>
</reference>
<dbReference type="GO" id="GO:0045505">
    <property type="term" value="F:dynein intermediate chain binding"/>
    <property type="evidence" value="ECO:0007669"/>
    <property type="project" value="InterPro"/>
</dbReference>
<dbReference type="GO" id="GO:0051959">
    <property type="term" value="F:dynein light intermediate chain binding"/>
    <property type="evidence" value="ECO:0007669"/>
    <property type="project" value="InterPro"/>
</dbReference>
<dbReference type="EMBL" id="CAJHUC010002346">
    <property type="protein sequence ID" value="CAD7703664.1"/>
    <property type="molecule type" value="Genomic_DNA"/>
</dbReference>
<dbReference type="OrthoDB" id="447173at2759"/>
<dbReference type="Gene3D" id="1.10.8.1220">
    <property type="match status" value="1"/>
</dbReference>
<proteinExistence type="predicted"/>
<evidence type="ECO:0000313" key="2">
    <source>
        <dbReference type="Proteomes" id="UP000708148"/>
    </source>
</evidence>
<comment type="caution">
    <text evidence="1">The sequence shown here is derived from an EMBL/GenBank/DDBJ whole genome shotgun (WGS) entry which is preliminary data.</text>
</comment>
<dbReference type="GO" id="GO:0030286">
    <property type="term" value="C:dynein complex"/>
    <property type="evidence" value="ECO:0007669"/>
    <property type="project" value="InterPro"/>
</dbReference>
<accession>A0A8S1J7K4</accession>
<dbReference type="PANTHER" id="PTHR22878:SF68">
    <property type="entry name" value="DYNEIN HEAVY CHAIN 6, AXONEMAL-LIKE"/>
    <property type="match status" value="1"/>
</dbReference>
<organism evidence="1 2">
    <name type="scientific">Ostreobium quekettii</name>
    <dbReference type="NCBI Taxonomy" id="121088"/>
    <lineage>
        <taxon>Eukaryota</taxon>
        <taxon>Viridiplantae</taxon>
        <taxon>Chlorophyta</taxon>
        <taxon>core chlorophytes</taxon>
        <taxon>Ulvophyceae</taxon>
        <taxon>TCBD clade</taxon>
        <taxon>Bryopsidales</taxon>
        <taxon>Ostreobineae</taxon>
        <taxon>Ostreobiaceae</taxon>
        <taxon>Ostreobium</taxon>
    </lineage>
</organism>
<sequence>AAPLFFAMEGLSDLHPSYHFSLKWFLSVYAETLKSCAKSSAVNERASVVERHFYGAVYKRACRSLFEEDRLAFSVMLT</sequence>
<dbReference type="PANTHER" id="PTHR22878">
    <property type="entry name" value="DYNEIN HEAVY CHAIN 6, AXONEMAL-LIKE-RELATED"/>
    <property type="match status" value="1"/>
</dbReference>
<gene>
    <name evidence="1" type="ORF">OSTQU699_LOCUS9021</name>
</gene>
<dbReference type="GO" id="GO:0007018">
    <property type="term" value="P:microtubule-based movement"/>
    <property type="evidence" value="ECO:0007669"/>
    <property type="project" value="InterPro"/>
</dbReference>
<keyword evidence="2" id="KW-1185">Reference proteome</keyword>
<feature type="non-terminal residue" evidence="1">
    <location>
        <position position="1"/>
    </location>
</feature>
<dbReference type="InterPro" id="IPR026983">
    <property type="entry name" value="DHC"/>
</dbReference>